<evidence type="ECO:0000256" key="26">
    <source>
        <dbReference type="ARBA" id="ARBA00052087"/>
    </source>
</evidence>
<comment type="similarity">
    <text evidence="2">Belongs to the AB hydrolase superfamily. AB hydrolase 4 family.</text>
</comment>
<keyword evidence="11" id="KW-0472">Membrane</keyword>
<comment type="catalytic activity">
    <reaction evidence="27">
        <text>1-tetradecanoyl-2-(9Z,12Z-octadecadienoyl)-sn-glycero-3-phosphocholine + H2O = 2-(9Z,12Z-octadecadienoyl)-sn-glycero-3-phosphocholine + tetradecanoate + H(+)</text>
        <dbReference type="Rhea" id="RHEA:54388"/>
        <dbReference type="ChEBI" id="CHEBI:15377"/>
        <dbReference type="ChEBI" id="CHEBI:15378"/>
        <dbReference type="ChEBI" id="CHEBI:30807"/>
        <dbReference type="ChEBI" id="CHEBI:76084"/>
        <dbReference type="ChEBI" id="CHEBI:86094"/>
    </reaction>
    <physiologicalReaction direction="left-to-right" evidence="27">
        <dbReference type="Rhea" id="RHEA:54389"/>
    </physiologicalReaction>
</comment>
<comment type="function">
    <text evidence="32">Phospholipase that may play a role in phospholipids remodeling. May selectively cleave myristate (C14)-containing phosphatidylcholines through its predominant phospholipase 1 activity, cleaving preferentially acyl groups in sn1 position. In parallel, may have a minor phospholipase 2 activity acting on acyl groups in position sn2. In addition to (C14)-containing phosphatidylcholines, may also act on other medium-chain-containing and oxidatively truncated phospholipids.</text>
</comment>
<keyword evidence="7" id="KW-0378">Hydrolase</keyword>
<evidence type="ECO:0000256" key="28">
    <source>
        <dbReference type="ARBA" id="ARBA00052588"/>
    </source>
</evidence>
<name>A0A8J7NSC5_ATRSP</name>
<comment type="catalytic activity">
    <reaction evidence="23">
        <text>1-octadecanoyl-2-pentanoyl-sn-glycero-3-phosphocholine + H2O = pentanoate + 1-octadecanoyl-sn-glycero-3-phosphocholine + H(+)</text>
        <dbReference type="Rhea" id="RHEA:54460"/>
        <dbReference type="ChEBI" id="CHEBI:15377"/>
        <dbReference type="ChEBI" id="CHEBI:15378"/>
        <dbReference type="ChEBI" id="CHEBI:31011"/>
        <dbReference type="ChEBI" id="CHEBI:73858"/>
        <dbReference type="ChEBI" id="CHEBI:138211"/>
    </reaction>
    <physiologicalReaction direction="left-to-right" evidence="23">
        <dbReference type="Rhea" id="RHEA:54461"/>
    </physiologicalReaction>
</comment>
<evidence type="ECO:0000256" key="31">
    <source>
        <dbReference type="ARBA" id="ARBA00052894"/>
    </source>
</evidence>
<evidence type="ECO:0000256" key="33">
    <source>
        <dbReference type="ARBA" id="ARBA00071303"/>
    </source>
</evidence>
<keyword evidence="12" id="KW-1208">Phospholipid metabolism</keyword>
<evidence type="ECO:0000256" key="4">
    <source>
        <dbReference type="ARBA" id="ARBA00013278"/>
    </source>
</evidence>
<evidence type="ECO:0000256" key="30">
    <source>
        <dbReference type="ARBA" id="ARBA00052808"/>
    </source>
</evidence>
<reference evidence="37" key="1">
    <citation type="journal article" date="2021" name="Cell">
        <title>Tracing the genetic footprints of vertebrate landing in non-teleost ray-finned fishes.</title>
        <authorList>
            <person name="Bi X."/>
            <person name="Wang K."/>
            <person name="Yang L."/>
            <person name="Pan H."/>
            <person name="Jiang H."/>
            <person name="Wei Q."/>
            <person name="Fang M."/>
            <person name="Yu H."/>
            <person name="Zhu C."/>
            <person name="Cai Y."/>
            <person name="He Y."/>
            <person name="Gan X."/>
            <person name="Zeng H."/>
            <person name="Yu D."/>
            <person name="Zhu Y."/>
            <person name="Jiang H."/>
            <person name="Qiu Q."/>
            <person name="Yang H."/>
            <person name="Zhang Y.E."/>
            <person name="Wang W."/>
            <person name="Zhu M."/>
            <person name="He S."/>
            <person name="Zhang G."/>
        </authorList>
    </citation>
    <scope>NUCLEOTIDE SEQUENCE</scope>
    <source>
        <strain evidence="37">Allg_001</strain>
    </source>
</reference>
<keyword evidence="9" id="KW-1133">Transmembrane helix</keyword>
<feature type="active site" description="Charge relay system" evidence="35">
    <location>
        <position position="430"/>
    </location>
</feature>
<dbReference type="InterPro" id="IPR029058">
    <property type="entry name" value="AB_hydrolase_fold"/>
</dbReference>
<feature type="non-terminal residue" evidence="37">
    <location>
        <position position="1"/>
    </location>
</feature>
<dbReference type="GO" id="GO:0004623">
    <property type="term" value="F:phospholipase A2 activity"/>
    <property type="evidence" value="ECO:0007669"/>
    <property type="project" value="UniProtKB-EC"/>
</dbReference>
<evidence type="ECO:0000313" key="37">
    <source>
        <dbReference type="EMBL" id="MBN3318605.1"/>
    </source>
</evidence>
<dbReference type="GO" id="GO:0008970">
    <property type="term" value="F:phospholipase A1 activity"/>
    <property type="evidence" value="ECO:0007669"/>
    <property type="project" value="UniProtKB-EC"/>
</dbReference>
<evidence type="ECO:0000256" key="34">
    <source>
        <dbReference type="ARBA" id="ARBA00082158"/>
    </source>
</evidence>
<evidence type="ECO:0000256" key="27">
    <source>
        <dbReference type="ARBA" id="ARBA00052144"/>
    </source>
</evidence>
<evidence type="ECO:0000256" key="9">
    <source>
        <dbReference type="ARBA" id="ARBA00022989"/>
    </source>
</evidence>
<comment type="catalytic activity">
    <reaction evidence="30">
        <text>1-hexadecanoyl-2-nonadioyl-sn-glycero-3-phosphocholine + H2O = nonanedioate + 1-hexadecanoyl-sn-glycero-3-phosphocholine + H(+)</text>
        <dbReference type="Rhea" id="RHEA:41388"/>
        <dbReference type="ChEBI" id="CHEBI:15377"/>
        <dbReference type="ChEBI" id="CHEBI:15378"/>
        <dbReference type="ChEBI" id="CHEBI:72998"/>
        <dbReference type="ChEBI" id="CHEBI:78207"/>
        <dbReference type="ChEBI" id="CHEBI:78208"/>
    </reaction>
    <physiologicalReaction direction="left-to-right" evidence="30">
        <dbReference type="Rhea" id="RHEA:41389"/>
    </physiologicalReaction>
</comment>
<evidence type="ECO:0000256" key="23">
    <source>
        <dbReference type="ARBA" id="ARBA00050674"/>
    </source>
</evidence>
<comment type="catalytic activity">
    <reaction evidence="20">
        <text>1-octadecanoyl-2-nonanoyl-sn-glycero-3-phosphocholine + H2O = nonanoate + 1-octadecanoyl-sn-glycero-3-phosphocholine + H(+)</text>
        <dbReference type="Rhea" id="RHEA:54472"/>
        <dbReference type="ChEBI" id="CHEBI:15377"/>
        <dbReference type="ChEBI" id="CHEBI:15378"/>
        <dbReference type="ChEBI" id="CHEBI:32361"/>
        <dbReference type="ChEBI" id="CHEBI:73858"/>
        <dbReference type="ChEBI" id="CHEBI:138214"/>
    </reaction>
    <physiologicalReaction direction="left-to-right" evidence="20">
        <dbReference type="Rhea" id="RHEA:54473"/>
    </physiologicalReaction>
</comment>
<comment type="catalytic activity">
    <reaction evidence="16">
        <text>1-hexadecanoyl-2-(5-oxopentanoyl)-sn-glycero-3-phosphocholine + H2O = 5-oxopentanoate + 1-hexadecanoyl-sn-glycero-3-phosphocholine + H(+)</text>
        <dbReference type="Rhea" id="RHEA:40483"/>
        <dbReference type="ChEBI" id="CHEBI:15377"/>
        <dbReference type="ChEBI" id="CHEBI:15378"/>
        <dbReference type="ChEBI" id="CHEBI:16120"/>
        <dbReference type="ChEBI" id="CHEBI:72998"/>
        <dbReference type="ChEBI" id="CHEBI:77890"/>
    </reaction>
    <physiologicalReaction direction="left-to-right" evidence="16">
        <dbReference type="Rhea" id="RHEA:40484"/>
    </physiologicalReaction>
</comment>
<evidence type="ECO:0000256" key="11">
    <source>
        <dbReference type="ARBA" id="ARBA00023136"/>
    </source>
</evidence>
<dbReference type="GO" id="GO:0047372">
    <property type="term" value="F:monoacylglycerol lipase activity"/>
    <property type="evidence" value="ECO:0007669"/>
    <property type="project" value="TreeGrafter"/>
</dbReference>
<evidence type="ECO:0000256" key="7">
    <source>
        <dbReference type="ARBA" id="ARBA00022801"/>
    </source>
</evidence>
<feature type="active site" description="Charge relay system" evidence="35">
    <location>
        <position position="275"/>
    </location>
</feature>
<evidence type="ECO:0000256" key="22">
    <source>
        <dbReference type="ARBA" id="ARBA00050276"/>
    </source>
</evidence>
<comment type="catalytic activity">
    <reaction evidence="19">
        <text>1,2-ditetradecanoyl-sn-glycero-3-phosphocholine + H2O = 1-tetradecanoyl-sn-glycero-3-phosphocholine + tetradecanoate + H(+)</text>
        <dbReference type="Rhea" id="RHEA:54456"/>
        <dbReference type="ChEBI" id="CHEBI:15377"/>
        <dbReference type="ChEBI" id="CHEBI:15378"/>
        <dbReference type="ChEBI" id="CHEBI:30807"/>
        <dbReference type="ChEBI" id="CHEBI:45240"/>
        <dbReference type="ChEBI" id="CHEBI:64489"/>
    </reaction>
    <physiologicalReaction direction="left-to-right" evidence="19">
        <dbReference type="Rhea" id="RHEA:54457"/>
    </physiologicalReaction>
</comment>
<dbReference type="InterPro" id="IPR012020">
    <property type="entry name" value="ABHD4"/>
</dbReference>
<keyword evidence="38" id="KW-1185">Reference proteome</keyword>
<evidence type="ECO:0000313" key="38">
    <source>
        <dbReference type="Proteomes" id="UP000736164"/>
    </source>
</evidence>
<dbReference type="InterPro" id="IPR000073">
    <property type="entry name" value="AB_hydrolase_1"/>
</dbReference>
<gene>
    <name evidence="37" type="primary">Abhd3_0</name>
    <name evidence="37" type="ORF">GTO95_0006056</name>
</gene>
<evidence type="ECO:0000256" key="5">
    <source>
        <dbReference type="ARBA" id="ARBA00022487"/>
    </source>
</evidence>
<evidence type="ECO:0000256" key="1">
    <source>
        <dbReference type="ARBA" id="ARBA00004606"/>
    </source>
</evidence>
<evidence type="ECO:0000256" key="19">
    <source>
        <dbReference type="ARBA" id="ARBA00050145"/>
    </source>
</evidence>
<protein>
    <recommendedName>
        <fullName evidence="33">Phospholipase ABHD3</fullName>
        <ecNumber evidence="3">3.1.1.32</ecNumber>
        <ecNumber evidence="4">3.1.1.4</ecNumber>
    </recommendedName>
    <alternativeName>
        <fullName evidence="34">Abhydrolase domain-containing protein 3</fullName>
    </alternativeName>
</protein>
<evidence type="ECO:0000259" key="36">
    <source>
        <dbReference type="Pfam" id="PF00561"/>
    </source>
</evidence>
<evidence type="ECO:0000256" key="32">
    <source>
        <dbReference type="ARBA" id="ARBA00059841"/>
    </source>
</evidence>
<evidence type="ECO:0000256" key="13">
    <source>
        <dbReference type="ARBA" id="ARBA00023422"/>
    </source>
</evidence>
<organism evidence="37 38">
    <name type="scientific">Atractosteus spatula</name>
    <name type="common">Alligator gar</name>
    <name type="synonym">Lepisosteus spatula</name>
    <dbReference type="NCBI Taxonomy" id="7917"/>
    <lineage>
        <taxon>Eukaryota</taxon>
        <taxon>Metazoa</taxon>
        <taxon>Chordata</taxon>
        <taxon>Craniata</taxon>
        <taxon>Vertebrata</taxon>
        <taxon>Euteleostomi</taxon>
        <taxon>Actinopterygii</taxon>
        <taxon>Neopterygii</taxon>
        <taxon>Holostei</taxon>
        <taxon>Semionotiformes</taxon>
        <taxon>Lepisosteidae</taxon>
        <taxon>Atractosteus</taxon>
    </lineage>
</organism>
<evidence type="ECO:0000256" key="20">
    <source>
        <dbReference type="ARBA" id="ARBA00050182"/>
    </source>
</evidence>
<dbReference type="Pfam" id="PF00561">
    <property type="entry name" value="Abhydrolase_1"/>
    <property type="match status" value="1"/>
</dbReference>
<feature type="non-terminal residue" evidence="37">
    <location>
        <position position="476"/>
    </location>
</feature>
<dbReference type="EMBL" id="JAAWVO010040568">
    <property type="protein sequence ID" value="MBN3318605.1"/>
    <property type="molecule type" value="Genomic_DNA"/>
</dbReference>
<evidence type="ECO:0000256" key="14">
    <source>
        <dbReference type="ARBA" id="ARBA00023721"/>
    </source>
</evidence>
<dbReference type="PANTHER" id="PTHR10794:SF60">
    <property type="entry name" value="PROTEIN ABHD1"/>
    <property type="match status" value="1"/>
</dbReference>
<dbReference type="AlphaFoldDB" id="A0A8J7NSC5"/>
<proteinExistence type="inferred from homology"/>
<keyword evidence="10" id="KW-0443">Lipid metabolism</keyword>
<keyword evidence="6" id="KW-0812">Transmembrane</keyword>
<comment type="subcellular location">
    <subcellularLocation>
        <location evidence="1">Membrane</location>
        <topology evidence="1">Single-pass type II membrane protein</topology>
    </subcellularLocation>
</comment>
<evidence type="ECO:0000256" key="12">
    <source>
        <dbReference type="ARBA" id="ARBA00023264"/>
    </source>
</evidence>
<evidence type="ECO:0000256" key="21">
    <source>
        <dbReference type="ARBA" id="ARBA00050195"/>
    </source>
</evidence>
<dbReference type="EC" id="3.1.1.32" evidence="3"/>
<dbReference type="GO" id="GO:0051792">
    <property type="term" value="P:medium-chain fatty acid biosynthetic process"/>
    <property type="evidence" value="ECO:0007669"/>
    <property type="project" value="TreeGrafter"/>
</dbReference>
<dbReference type="Gene3D" id="3.40.50.1820">
    <property type="entry name" value="alpha/beta hydrolase"/>
    <property type="match status" value="1"/>
</dbReference>
<comment type="catalytic activity">
    <reaction evidence="24">
        <text>1-tetradecanoyl-2-(5Z,8Z,11Z,14Z-eicosatetraenoyl)-sn-glycero-3-phosphocholine + H2O = 2-(5Z,8Z,11Z,14Z)-eicosatetraenoyl-sn-glycero-3-phosphocholine + tetradecanoate + H(+)</text>
        <dbReference type="Rhea" id="RHEA:54396"/>
        <dbReference type="ChEBI" id="CHEBI:15377"/>
        <dbReference type="ChEBI" id="CHEBI:15378"/>
        <dbReference type="ChEBI" id="CHEBI:30807"/>
        <dbReference type="ChEBI" id="CHEBI:76079"/>
        <dbReference type="ChEBI" id="CHEBI:86102"/>
    </reaction>
    <physiologicalReaction direction="left-to-right" evidence="24">
        <dbReference type="Rhea" id="RHEA:54397"/>
    </physiologicalReaction>
</comment>
<comment type="caution">
    <text evidence="37">The sequence shown here is derived from an EMBL/GenBank/DDBJ whole genome shotgun (WGS) entry which is preliminary data.</text>
</comment>
<comment type="catalytic activity">
    <reaction evidence="22">
        <text>1-O-hexadecyl-2-nonadioyl-sn-glycero-3-phosphocholine + H2O = nonanedioate + 1-O-hexadecyl-sn-glycero-3-phosphocholine + H(+)</text>
        <dbReference type="Rhea" id="RHEA:54552"/>
        <dbReference type="ChEBI" id="CHEBI:15377"/>
        <dbReference type="ChEBI" id="CHEBI:15378"/>
        <dbReference type="ChEBI" id="CHEBI:64496"/>
        <dbReference type="ChEBI" id="CHEBI:78208"/>
        <dbReference type="ChEBI" id="CHEBI:138269"/>
    </reaction>
    <physiologicalReaction direction="left-to-right" evidence="22">
        <dbReference type="Rhea" id="RHEA:54553"/>
    </physiologicalReaction>
</comment>
<evidence type="ECO:0000256" key="6">
    <source>
        <dbReference type="ARBA" id="ARBA00022692"/>
    </source>
</evidence>
<dbReference type="GO" id="GO:0016020">
    <property type="term" value="C:membrane"/>
    <property type="evidence" value="ECO:0007669"/>
    <property type="project" value="UniProtKB-SubCell"/>
</dbReference>
<evidence type="ECO:0000256" key="16">
    <source>
        <dbReference type="ARBA" id="ARBA00047611"/>
    </source>
</evidence>
<comment type="catalytic activity">
    <reaction evidence="18">
        <text>1-hexadecanoyl-2-glutaroyl-sn-glycero-3-phosphocholine + H2O = glutarate + 1-hexadecanoyl-sn-glycero-3-phosphocholine + H(+)</text>
        <dbReference type="Rhea" id="RHEA:41159"/>
        <dbReference type="ChEBI" id="CHEBI:15377"/>
        <dbReference type="ChEBI" id="CHEBI:15378"/>
        <dbReference type="ChEBI" id="CHEBI:30921"/>
        <dbReference type="ChEBI" id="CHEBI:72998"/>
        <dbReference type="ChEBI" id="CHEBI:77756"/>
    </reaction>
    <physiologicalReaction direction="left-to-right" evidence="18">
        <dbReference type="Rhea" id="RHEA:41160"/>
    </physiologicalReaction>
</comment>
<comment type="catalytic activity">
    <reaction evidence="17">
        <text>1-hexadecanoyl-2-(9-oxononanoyl)-sn-glycero-3-phosphocholine + H2O = 9-oxononanoate + 1-hexadecanoyl-sn-glycero-3-phosphocholine + H(+)</text>
        <dbReference type="Rhea" id="RHEA:41179"/>
        <dbReference type="ChEBI" id="CHEBI:15377"/>
        <dbReference type="ChEBI" id="CHEBI:15378"/>
        <dbReference type="ChEBI" id="CHEBI:61042"/>
        <dbReference type="ChEBI" id="CHEBI:72998"/>
        <dbReference type="ChEBI" id="CHEBI:77812"/>
    </reaction>
    <physiologicalReaction direction="left-to-right" evidence="17">
        <dbReference type="Rhea" id="RHEA:41180"/>
    </physiologicalReaction>
</comment>
<evidence type="ECO:0000256" key="2">
    <source>
        <dbReference type="ARBA" id="ARBA00010884"/>
    </source>
</evidence>
<evidence type="ECO:0000256" key="35">
    <source>
        <dbReference type="PIRSR" id="PIRSR005211-1"/>
    </source>
</evidence>
<keyword evidence="5" id="KW-0719">Serine esterase</keyword>
<evidence type="ECO:0000256" key="15">
    <source>
        <dbReference type="ARBA" id="ARBA00036688"/>
    </source>
</evidence>
<dbReference type="PIRSF" id="PIRSF005211">
    <property type="entry name" value="Ab_hydro_YheT"/>
    <property type="match status" value="1"/>
</dbReference>
<dbReference type="Proteomes" id="UP000736164">
    <property type="component" value="Unassembled WGS sequence"/>
</dbReference>
<evidence type="ECO:0000256" key="10">
    <source>
        <dbReference type="ARBA" id="ARBA00023098"/>
    </source>
</evidence>
<comment type="catalytic activity">
    <reaction evidence="15">
        <text>a 1,2-diacyl-sn-glycero-3-phosphocholine + H2O = a 2-acyl-sn-glycero-3-phosphocholine + a fatty acid + H(+)</text>
        <dbReference type="Rhea" id="RHEA:18689"/>
        <dbReference type="ChEBI" id="CHEBI:15377"/>
        <dbReference type="ChEBI" id="CHEBI:15378"/>
        <dbReference type="ChEBI" id="CHEBI:28868"/>
        <dbReference type="ChEBI" id="CHEBI:57643"/>
        <dbReference type="ChEBI" id="CHEBI:57875"/>
        <dbReference type="EC" id="3.1.1.32"/>
    </reaction>
    <physiologicalReaction direction="left-to-right" evidence="15">
        <dbReference type="Rhea" id="RHEA:18690"/>
    </physiologicalReaction>
</comment>
<dbReference type="EC" id="3.1.1.4" evidence="4"/>
<evidence type="ECO:0000256" key="8">
    <source>
        <dbReference type="ARBA" id="ARBA00022968"/>
    </source>
</evidence>
<keyword evidence="8" id="KW-0735">Signal-anchor</keyword>
<comment type="catalytic activity">
    <reaction evidence="14">
        <text>1-O-hexadecyl-2-acetyl-sn-glycero-3-phosphocholine + H2O = 1-O-hexadecyl-sn-glycero-3-phosphocholine + acetate + H(+)</text>
        <dbReference type="Rhea" id="RHEA:40479"/>
        <dbReference type="ChEBI" id="CHEBI:15377"/>
        <dbReference type="ChEBI" id="CHEBI:15378"/>
        <dbReference type="ChEBI" id="CHEBI:30089"/>
        <dbReference type="ChEBI" id="CHEBI:44811"/>
        <dbReference type="ChEBI" id="CHEBI:64496"/>
    </reaction>
    <physiologicalReaction direction="left-to-right" evidence="14">
        <dbReference type="Rhea" id="RHEA:40480"/>
    </physiologicalReaction>
</comment>
<dbReference type="GO" id="GO:0051793">
    <property type="term" value="P:medium-chain fatty acid catabolic process"/>
    <property type="evidence" value="ECO:0007669"/>
    <property type="project" value="TreeGrafter"/>
</dbReference>
<evidence type="ECO:0000256" key="18">
    <source>
        <dbReference type="ARBA" id="ARBA00048471"/>
    </source>
</evidence>
<comment type="catalytic activity">
    <reaction evidence="31">
        <text>1,2-ditetradecanoyl-sn-glycero-3-phosphocholine + H2O = 2-tetradecanoyl-sn-glycero-3-phosphocholine + tetradecanoate + H(+)</text>
        <dbReference type="Rhea" id="RHEA:54404"/>
        <dbReference type="ChEBI" id="CHEBI:15377"/>
        <dbReference type="ChEBI" id="CHEBI:15378"/>
        <dbReference type="ChEBI" id="CHEBI:30807"/>
        <dbReference type="ChEBI" id="CHEBI:45240"/>
        <dbReference type="ChEBI" id="CHEBI:131738"/>
    </reaction>
    <physiologicalReaction direction="left-to-right" evidence="31">
        <dbReference type="Rhea" id="RHEA:54405"/>
    </physiologicalReaction>
</comment>
<evidence type="ECO:0000256" key="24">
    <source>
        <dbReference type="ARBA" id="ARBA00051164"/>
    </source>
</evidence>
<feature type="active site" description="Charge relay system" evidence="35">
    <location>
        <position position="401"/>
    </location>
</feature>
<comment type="catalytic activity">
    <reaction evidence="26">
        <text>1-octadecanoyl-2-acetyl-sn-glycero-3-phosphocholine + H2O = 1-octadecanoyl-sn-glycero-3-phosphocholine + acetate + H(+)</text>
        <dbReference type="Rhea" id="RHEA:54408"/>
        <dbReference type="ChEBI" id="CHEBI:15377"/>
        <dbReference type="ChEBI" id="CHEBI:15378"/>
        <dbReference type="ChEBI" id="CHEBI:30089"/>
        <dbReference type="ChEBI" id="CHEBI:73858"/>
        <dbReference type="ChEBI" id="CHEBI:75220"/>
    </reaction>
    <physiologicalReaction direction="left-to-right" evidence="26">
        <dbReference type="Rhea" id="RHEA:54409"/>
    </physiologicalReaction>
</comment>
<comment type="catalytic activity">
    <reaction evidence="28">
        <text>1-octadecanoyl-2-hexanoyl-sn-glycero-3-phosphocholine + H2O = hexanoate + 1-octadecanoyl-sn-glycero-3-phosphocholine + H(+)</text>
        <dbReference type="Rhea" id="RHEA:54464"/>
        <dbReference type="ChEBI" id="CHEBI:15377"/>
        <dbReference type="ChEBI" id="CHEBI:15378"/>
        <dbReference type="ChEBI" id="CHEBI:17120"/>
        <dbReference type="ChEBI" id="CHEBI:73858"/>
        <dbReference type="ChEBI" id="CHEBI:138212"/>
    </reaction>
    <physiologicalReaction direction="left-to-right" evidence="28">
        <dbReference type="Rhea" id="RHEA:54465"/>
    </physiologicalReaction>
</comment>
<dbReference type="PANTHER" id="PTHR10794">
    <property type="entry name" value="ABHYDROLASE DOMAIN-CONTAINING PROTEIN"/>
    <property type="match status" value="1"/>
</dbReference>
<dbReference type="GO" id="GO:0046470">
    <property type="term" value="P:phosphatidylcholine metabolic process"/>
    <property type="evidence" value="ECO:0007669"/>
    <property type="project" value="UniProtKB-ARBA"/>
</dbReference>
<dbReference type="FunFam" id="3.40.50.1820:FF:000079">
    <property type="entry name" value="Abhydrolase domain-containing 3"/>
    <property type="match status" value="1"/>
</dbReference>
<dbReference type="GO" id="GO:0008126">
    <property type="term" value="F:acetylesterase activity"/>
    <property type="evidence" value="ECO:0007669"/>
    <property type="project" value="TreeGrafter"/>
</dbReference>
<dbReference type="SUPFAM" id="SSF53474">
    <property type="entry name" value="alpha/beta-Hydrolases"/>
    <property type="match status" value="1"/>
</dbReference>
<comment type="catalytic activity">
    <reaction evidence="29">
        <text>1-octadecanoyl-2-octanoyl-sn-glycero-3-phosphocholine + H2O = 1-octadecanoyl-sn-glycero-3-phosphocholine + octanoate + H(+)</text>
        <dbReference type="Rhea" id="RHEA:54468"/>
        <dbReference type="ChEBI" id="CHEBI:15377"/>
        <dbReference type="ChEBI" id="CHEBI:15378"/>
        <dbReference type="ChEBI" id="CHEBI:25646"/>
        <dbReference type="ChEBI" id="CHEBI:73858"/>
        <dbReference type="ChEBI" id="CHEBI:138213"/>
    </reaction>
    <physiologicalReaction direction="left-to-right" evidence="29">
        <dbReference type="Rhea" id="RHEA:54469"/>
    </physiologicalReaction>
</comment>
<evidence type="ECO:0000256" key="29">
    <source>
        <dbReference type="ARBA" id="ARBA00052747"/>
    </source>
</evidence>
<dbReference type="InterPro" id="IPR050960">
    <property type="entry name" value="AB_hydrolase_4_sf"/>
</dbReference>
<evidence type="ECO:0000256" key="25">
    <source>
        <dbReference type="ARBA" id="ARBA00051705"/>
    </source>
</evidence>
<evidence type="ECO:0000256" key="3">
    <source>
        <dbReference type="ARBA" id="ARBA00013179"/>
    </source>
</evidence>
<accession>A0A8J7NSC5</accession>
<sequence length="476" mass="52756">MLPVLNYIAMQLPHGDLWKVCLDYLTRPCAVILGAVTAFIYSVWGCEGQTPILVCGDGFRAFLERHCPVVAERFIPTPWCWGGRLQTVTRVFIKSSPPISYRNELIRTVDGGQISLDWVDNLESAVFPDCGLRPTVLILPGLTGNSRQTYILHAVSQATRRGYSELIRTVDGGQISLDWVDNLESAVFPDCGLRPTVLILPGLTGNSRQTYILHAVSQATRRGYRTVVFNNRGFGGEDLLTPQTFSAADTSDLECVVTHIKDLYPKAPLMGAGISLGGMLLLNYLARKGNEAGLLAGLTMSVSWDTLESCASLERPLNKVLFNWHLAANLCRAVNRHRKILESVVDVDHVLQSRTIREFDERYTTVMFGYKTCRDYYRDASPCYKLAHTAIPVLCLNAADDPFSPEHTIPVEQAQQLPNVALLVTARGGHIGFLEGLFPRGESYMDRLFGQFVQAVFENPGDLRGACKSIENDPTD</sequence>
<comment type="catalytic activity">
    <reaction evidence="13">
        <text>a 1,2-diacyl-sn-glycero-3-phosphocholine + H2O = a 1-acyl-sn-glycero-3-phosphocholine + a fatty acid + H(+)</text>
        <dbReference type="Rhea" id="RHEA:15801"/>
        <dbReference type="ChEBI" id="CHEBI:15377"/>
        <dbReference type="ChEBI" id="CHEBI:15378"/>
        <dbReference type="ChEBI" id="CHEBI:28868"/>
        <dbReference type="ChEBI" id="CHEBI:57643"/>
        <dbReference type="ChEBI" id="CHEBI:58168"/>
        <dbReference type="EC" id="3.1.1.4"/>
    </reaction>
    <physiologicalReaction direction="left-to-right" evidence="13">
        <dbReference type="Rhea" id="RHEA:15802"/>
    </physiologicalReaction>
</comment>
<feature type="domain" description="AB hydrolase-1" evidence="36">
    <location>
        <begin position="195"/>
        <end position="436"/>
    </location>
</feature>
<evidence type="ECO:0000256" key="17">
    <source>
        <dbReference type="ARBA" id="ARBA00048288"/>
    </source>
</evidence>
<comment type="catalytic activity">
    <reaction evidence="21">
        <text>1-tetradecanoyl-2-(4Z,7Z,10Z,13Z,16Z,19Z-docosahexaenoyl)-sn-glycero-3-phosphocholine + H2O = 2-(4Z,7Z,10Z,13Z,16Z,19Z-docosahexaenoyl)-sn-glycero-3-phosphocholine + tetradecanoate + H(+)</text>
        <dbReference type="Rhea" id="RHEA:54400"/>
        <dbReference type="ChEBI" id="CHEBI:15377"/>
        <dbReference type="ChEBI" id="CHEBI:15378"/>
        <dbReference type="ChEBI" id="CHEBI:30807"/>
        <dbReference type="ChEBI" id="CHEBI:76085"/>
        <dbReference type="ChEBI" id="CHEBI:86162"/>
    </reaction>
    <physiologicalReaction direction="left-to-right" evidence="21">
        <dbReference type="Rhea" id="RHEA:54401"/>
    </physiologicalReaction>
</comment>
<comment type="catalytic activity">
    <reaction evidence="25">
        <text>1-tetradecanoyl-2-(9Z,12Z-octadecadienoyl)-sn-glycero-3-phosphocholine + H2O = 1-tetradecanoyl-sn-glycero-3-phosphocholine + (9Z,12Z)-octadecadienoate + H(+)</text>
        <dbReference type="Rhea" id="RHEA:54392"/>
        <dbReference type="ChEBI" id="CHEBI:15377"/>
        <dbReference type="ChEBI" id="CHEBI:15378"/>
        <dbReference type="ChEBI" id="CHEBI:30245"/>
        <dbReference type="ChEBI" id="CHEBI:64489"/>
        <dbReference type="ChEBI" id="CHEBI:86094"/>
    </reaction>
    <physiologicalReaction direction="left-to-right" evidence="25">
        <dbReference type="Rhea" id="RHEA:54393"/>
    </physiologicalReaction>
</comment>